<gene>
    <name evidence="7" type="primary">mtlD</name>
    <name evidence="10" type="ORF">GSM42_14165</name>
</gene>
<dbReference type="Pfam" id="PF08125">
    <property type="entry name" value="Mannitol_dh_C"/>
    <property type="match status" value="1"/>
</dbReference>
<dbReference type="NCBIfam" id="NF002646">
    <property type="entry name" value="PRK02318.1-2"/>
    <property type="match status" value="1"/>
</dbReference>
<evidence type="ECO:0000256" key="6">
    <source>
        <dbReference type="ARBA" id="ARBA00048615"/>
    </source>
</evidence>
<evidence type="ECO:0000256" key="1">
    <source>
        <dbReference type="ARBA" id="ARBA00006541"/>
    </source>
</evidence>
<feature type="domain" description="Mannitol dehydrogenase C-terminal" evidence="9">
    <location>
        <begin position="203"/>
        <end position="372"/>
    </location>
</feature>
<evidence type="ECO:0000259" key="8">
    <source>
        <dbReference type="Pfam" id="PF01232"/>
    </source>
</evidence>
<dbReference type="EMBL" id="WUUL01000009">
    <property type="protein sequence ID" value="MXQ54839.1"/>
    <property type="molecule type" value="Genomic_DNA"/>
</dbReference>
<evidence type="ECO:0000313" key="10">
    <source>
        <dbReference type="EMBL" id="MXQ54839.1"/>
    </source>
</evidence>
<evidence type="ECO:0000256" key="2">
    <source>
        <dbReference type="ARBA" id="ARBA00012939"/>
    </source>
</evidence>
<dbReference type="HAMAP" id="MF_00196">
    <property type="entry name" value="Mannitol_dehydrog"/>
    <property type="match status" value="1"/>
</dbReference>
<evidence type="ECO:0000256" key="4">
    <source>
        <dbReference type="ARBA" id="ARBA00023002"/>
    </source>
</evidence>
<comment type="similarity">
    <text evidence="1 7">Belongs to the mannitol dehydrogenase family.</text>
</comment>
<dbReference type="Gene3D" id="3.40.50.720">
    <property type="entry name" value="NAD(P)-binding Rossmann-like Domain"/>
    <property type="match status" value="1"/>
</dbReference>
<proteinExistence type="inferred from homology"/>
<dbReference type="PRINTS" id="PR00084">
    <property type="entry name" value="MTLDHDRGNASE"/>
</dbReference>
<evidence type="ECO:0000256" key="7">
    <source>
        <dbReference type="HAMAP-Rule" id="MF_00196"/>
    </source>
</evidence>
<dbReference type="RefSeq" id="WP_160802183.1">
    <property type="nucleotide sequence ID" value="NZ_WUUL01000009.1"/>
</dbReference>
<dbReference type="GO" id="GO:0005829">
    <property type="term" value="C:cytosol"/>
    <property type="evidence" value="ECO:0007669"/>
    <property type="project" value="TreeGrafter"/>
</dbReference>
<dbReference type="InterPro" id="IPR023028">
    <property type="entry name" value="Mannitol_1_phos_5_DH"/>
</dbReference>
<reference evidence="10 11" key="1">
    <citation type="submission" date="2019-12" db="EMBL/GenBank/DDBJ databases">
        <title>Whole-genome analyses of novel actinobacteria.</title>
        <authorList>
            <person name="Sahin N."/>
            <person name="Saygin H."/>
        </authorList>
    </citation>
    <scope>NUCLEOTIDE SEQUENCE [LARGE SCALE GENOMIC DNA]</scope>
    <source>
        <strain evidence="10 11">KC615</strain>
    </source>
</reference>
<dbReference type="InterPro" id="IPR008927">
    <property type="entry name" value="6-PGluconate_DH-like_C_sf"/>
</dbReference>
<keyword evidence="5 7" id="KW-0520">NAD</keyword>
<feature type="domain" description="Mannitol dehydrogenase N-terminal" evidence="8">
    <location>
        <begin position="1"/>
        <end position="195"/>
    </location>
</feature>
<dbReference type="NCBIfam" id="NF002649">
    <property type="entry name" value="PRK02318.2-1"/>
    <property type="match status" value="1"/>
</dbReference>
<dbReference type="InterPro" id="IPR023027">
    <property type="entry name" value="Mannitol_DH_CS"/>
</dbReference>
<dbReference type="InterPro" id="IPR013131">
    <property type="entry name" value="Mannitol_DH_N"/>
</dbReference>
<dbReference type="PANTHER" id="PTHR30524">
    <property type="entry name" value="MANNITOL-1-PHOSPHATE 5-DEHYDROGENASE"/>
    <property type="match status" value="1"/>
</dbReference>
<dbReference type="AlphaFoldDB" id="A0A6I4VSX8"/>
<dbReference type="PROSITE" id="PS00974">
    <property type="entry name" value="MANNITOL_DHGENASE"/>
    <property type="match status" value="1"/>
</dbReference>
<dbReference type="InterPro" id="IPR000669">
    <property type="entry name" value="Mannitol_DH"/>
</dbReference>
<evidence type="ECO:0000259" key="9">
    <source>
        <dbReference type="Pfam" id="PF08125"/>
    </source>
</evidence>
<dbReference type="Pfam" id="PF01232">
    <property type="entry name" value="Mannitol_dh"/>
    <property type="match status" value="1"/>
</dbReference>
<evidence type="ECO:0000256" key="3">
    <source>
        <dbReference type="ARBA" id="ARBA00016219"/>
    </source>
</evidence>
<dbReference type="PANTHER" id="PTHR30524:SF0">
    <property type="entry name" value="ALTRONATE OXIDOREDUCTASE-RELATED"/>
    <property type="match status" value="1"/>
</dbReference>
<dbReference type="GO" id="GO:0019592">
    <property type="term" value="P:mannitol catabolic process"/>
    <property type="evidence" value="ECO:0007669"/>
    <property type="project" value="TreeGrafter"/>
</dbReference>
<dbReference type="EC" id="1.1.1.17" evidence="2 7"/>
<dbReference type="InterPro" id="IPR013328">
    <property type="entry name" value="6PGD_dom2"/>
</dbReference>
<comment type="caution">
    <text evidence="10">The sequence shown here is derived from an EMBL/GenBank/DDBJ whole genome shotgun (WGS) entry which is preliminary data.</text>
</comment>
<dbReference type="NCBIfam" id="NF002652">
    <property type="entry name" value="PRK02318.2-5"/>
    <property type="match status" value="1"/>
</dbReference>
<comment type="catalytic activity">
    <reaction evidence="6 7">
        <text>D-mannitol 1-phosphate + NAD(+) = beta-D-fructose 6-phosphate + NADH + H(+)</text>
        <dbReference type="Rhea" id="RHEA:19661"/>
        <dbReference type="ChEBI" id="CHEBI:15378"/>
        <dbReference type="ChEBI" id="CHEBI:57540"/>
        <dbReference type="ChEBI" id="CHEBI:57634"/>
        <dbReference type="ChEBI" id="CHEBI:57945"/>
        <dbReference type="ChEBI" id="CHEBI:61381"/>
        <dbReference type="EC" id="1.1.1.17"/>
    </reaction>
</comment>
<protein>
    <recommendedName>
        <fullName evidence="3 7">Mannitol-1-phosphate 5-dehydrogenase</fullName>
        <ecNumber evidence="2 7">1.1.1.17</ecNumber>
    </recommendedName>
</protein>
<evidence type="ECO:0000256" key="5">
    <source>
        <dbReference type="ARBA" id="ARBA00023027"/>
    </source>
</evidence>
<dbReference type="Gene3D" id="1.10.1040.10">
    <property type="entry name" value="N-(1-d-carboxylethyl)-l-norvaline Dehydrogenase, domain 2"/>
    <property type="match status" value="1"/>
</dbReference>
<dbReference type="InterPro" id="IPR013118">
    <property type="entry name" value="Mannitol_DH_C"/>
</dbReference>
<sequence length="377" mass="43232">MKALHFGAGNIGRGFIGLILQQSGFEVTFADINEKVIEELNYRKEYQVEIADTTHETFIVTGVQGIHSQKEPEKLFHAMTEADLITTAVGPSVLRYLAPTLAEGLRRRAKKTRRPLSIIACENMVRGTSKFQAFIQEHLSSEEQIALQSNVHFLDAAVDRIVPIQENEDPLFVVVEPYYEWVIETKDSFSNQLSIPQAIFVDDLQPYIERKLYTVNTGHAAAAYLGYKKGYKWVAEAMKDEEILKTTKNVLNETGYILTKTYQLDEREHQKYMNKILSRFCNPYLPDDIVRIARSPIRKLQPDDRLVAPAIKCLELKIDPIHLAYVIASVLKYDYKGDPEAQEMQAYIQEHGIEKAIQRYTGISENSRLFHLIRKHI</sequence>
<dbReference type="InterPro" id="IPR036291">
    <property type="entry name" value="NAD(P)-bd_dom_sf"/>
</dbReference>
<evidence type="ECO:0000313" key="11">
    <source>
        <dbReference type="Proteomes" id="UP000430692"/>
    </source>
</evidence>
<dbReference type="GO" id="GO:0008926">
    <property type="term" value="F:mannitol-1-phosphate 5-dehydrogenase activity"/>
    <property type="evidence" value="ECO:0007669"/>
    <property type="project" value="UniProtKB-UniRule"/>
</dbReference>
<keyword evidence="11" id="KW-1185">Reference proteome</keyword>
<dbReference type="Proteomes" id="UP000430692">
    <property type="component" value="Unassembled WGS sequence"/>
</dbReference>
<feature type="binding site" evidence="7">
    <location>
        <begin position="3"/>
        <end position="14"/>
    </location>
    <ligand>
        <name>NAD(+)</name>
        <dbReference type="ChEBI" id="CHEBI:57540"/>
    </ligand>
</feature>
<dbReference type="NCBIfam" id="NF002647">
    <property type="entry name" value="PRK02318.1-3"/>
    <property type="match status" value="1"/>
</dbReference>
<keyword evidence="4 7" id="KW-0560">Oxidoreductase</keyword>
<dbReference type="SUPFAM" id="SSF51735">
    <property type="entry name" value="NAD(P)-binding Rossmann-fold domains"/>
    <property type="match status" value="1"/>
</dbReference>
<accession>A0A6I4VSX8</accession>
<dbReference type="SUPFAM" id="SSF48179">
    <property type="entry name" value="6-phosphogluconate dehydrogenase C-terminal domain-like"/>
    <property type="match status" value="1"/>
</dbReference>
<name>A0A6I4VSX8_9BACL</name>
<organism evidence="10 11">
    <name type="scientific">Shimazuella alba</name>
    <dbReference type="NCBI Taxonomy" id="2690964"/>
    <lineage>
        <taxon>Bacteria</taxon>
        <taxon>Bacillati</taxon>
        <taxon>Bacillota</taxon>
        <taxon>Bacilli</taxon>
        <taxon>Bacillales</taxon>
        <taxon>Thermoactinomycetaceae</taxon>
        <taxon>Shimazuella</taxon>
    </lineage>
</organism>